<evidence type="ECO:0000259" key="6">
    <source>
        <dbReference type="Pfam" id="PF02826"/>
    </source>
</evidence>
<feature type="domain" description="D-isomer specific 2-hydroxyacid dehydrogenase catalytic" evidence="5">
    <location>
        <begin position="39"/>
        <end position="316"/>
    </location>
</feature>
<sequence>MTHLVVVPPEVPREWLARLDQPEAGCEVIVGIDAVPTPRLPEVVGLLSLLTMPVDLELLVRLPALRVVSNMAVGYDNVVIPACAARGVALGNTPGVLTDATADLTMALLLAAARRIDEAALDAREGRWHTWTPDGWLGVELRGTTLGVVGLGKIGYAVAERARGFGMQICYVGRSDHDHPDAAKLGAQRLSFTELLARADIVTLHVPLTDETQGMIDAAALEQMKPEAILINTSRGAIVDQDALLAALTTGRLRGAALDVTSPEPLPPAHPLFAAPGCLILPHIGSATHTTRRRMAELACLNLLAGVRGEPLPHPVALTQP</sequence>
<evidence type="ECO:0000313" key="7">
    <source>
        <dbReference type="EMBL" id="PRP99959.1"/>
    </source>
</evidence>
<dbReference type="InterPro" id="IPR050223">
    <property type="entry name" value="D-isomer_2-hydroxyacid_DH"/>
</dbReference>
<dbReference type="GO" id="GO:0016618">
    <property type="term" value="F:hydroxypyruvate reductase [NAD(P)H] activity"/>
    <property type="evidence" value="ECO:0007669"/>
    <property type="project" value="TreeGrafter"/>
</dbReference>
<evidence type="ECO:0000256" key="1">
    <source>
        <dbReference type="ARBA" id="ARBA00005854"/>
    </source>
</evidence>
<dbReference type="FunFam" id="3.40.50.720:FF:000203">
    <property type="entry name" value="D-3-phosphoglycerate dehydrogenase (SerA)"/>
    <property type="match status" value="1"/>
</dbReference>
<accession>A0A2S9Y4C8</accession>
<dbReference type="OrthoDB" id="9793626at2"/>
<dbReference type="GO" id="GO:0030267">
    <property type="term" value="F:glyoxylate reductase (NADPH) activity"/>
    <property type="evidence" value="ECO:0007669"/>
    <property type="project" value="UniProtKB-EC"/>
</dbReference>
<dbReference type="AlphaFoldDB" id="A0A2S9Y4C8"/>
<dbReference type="CDD" id="cd05301">
    <property type="entry name" value="GDH"/>
    <property type="match status" value="1"/>
</dbReference>
<evidence type="ECO:0000256" key="4">
    <source>
        <dbReference type="RuleBase" id="RU003719"/>
    </source>
</evidence>
<evidence type="ECO:0000313" key="8">
    <source>
        <dbReference type="Proteomes" id="UP000238823"/>
    </source>
</evidence>
<keyword evidence="3" id="KW-0520">NAD</keyword>
<dbReference type="InterPro" id="IPR029753">
    <property type="entry name" value="D-isomer_DH_CS"/>
</dbReference>
<evidence type="ECO:0000259" key="5">
    <source>
        <dbReference type="Pfam" id="PF00389"/>
    </source>
</evidence>
<dbReference type="Pfam" id="PF02826">
    <property type="entry name" value="2-Hacid_dh_C"/>
    <property type="match status" value="1"/>
</dbReference>
<evidence type="ECO:0000256" key="2">
    <source>
        <dbReference type="ARBA" id="ARBA00023002"/>
    </source>
</evidence>
<dbReference type="RefSeq" id="WP_106093039.1">
    <property type="nucleotide sequence ID" value="NZ_PVNL01000119.1"/>
</dbReference>
<keyword evidence="2 4" id="KW-0560">Oxidoreductase</keyword>
<dbReference type="PANTHER" id="PTHR10996">
    <property type="entry name" value="2-HYDROXYACID DEHYDROGENASE-RELATED"/>
    <property type="match status" value="1"/>
</dbReference>
<dbReference type="Pfam" id="PF00389">
    <property type="entry name" value="2-Hacid_dh"/>
    <property type="match status" value="1"/>
</dbReference>
<reference evidence="7 8" key="1">
    <citation type="submission" date="2018-03" db="EMBL/GenBank/DDBJ databases">
        <title>Draft Genome Sequences of the Obligatory Marine Myxobacteria Enhygromyxa salina SWB007.</title>
        <authorList>
            <person name="Poehlein A."/>
            <person name="Moghaddam J.A."/>
            <person name="Harms H."/>
            <person name="Alanjari M."/>
            <person name="Koenig G.M."/>
            <person name="Daniel R."/>
            <person name="Schaeberle T.F."/>
        </authorList>
    </citation>
    <scope>NUCLEOTIDE SEQUENCE [LARGE SCALE GENOMIC DNA]</scope>
    <source>
        <strain evidence="7 8">SWB007</strain>
    </source>
</reference>
<comment type="similarity">
    <text evidence="1 4">Belongs to the D-isomer specific 2-hydroxyacid dehydrogenase family.</text>
</comment>
<dbReference type="GO" id="GO:0005829">
    <property type="term" value="C:cytosol"/>
    <property type="evidence" value="ECO:0007669"/>
    <property type="project" value="TreeGrafter"/>
</dbReference>
<dbReference type="SUPFAM" id="SSF52283">
    <property type="entry name" value="Formate/glycerate dehydrogenase catalytic domain-like"/>
    <property type="match status" value="1"/>
</dbReference>
<dbReference type="SUPFAM" id="SSF51735">
    <property type="entry name" value="NAD(P)-binding Rossmann-fold domains"/>
    <property type="match status" value="1"/>
</dbReference>
<dbReference type="Proteomes" id="UP000238823">
    <property type="component" value="Unassembled WGS sequence"/>
</dbReference>
<dbReference type="InterPro" id="IPR006140">
    <property type="entry name" value="D-isomer_DH_NAD-bd"/>
</dbReference>
<dbReference type="InterPro" id="IPR006139">
    <property type="entry name" value="D-isomer_2_OHA_DH_cat_dom"/>
</dbReference>
<proteinExistence type="inferred from homology"/>
<protein>
    <submittedName>
        <fullName evidence="7">Glyoxylate/hydroxypyruvate reductase B</fullName>
        <ecNumber evidence="7">1.1.1.79</ecNumber>
    </submittedName>
</protein>
<dbReference type="PROSITE" id="PS00670">
    <property type="entry name" value="D_2_HYDROXYACID_DH_2"/>
    <property type="match status" value="1"/>
</dbReference>
<comment type="caution">
    <text evidence="7">The sequence shown here is derived from an EMBL/GenBank/DDBJ whole genome shotgun (WGS) entry which is preliminary data.</text>
</comment>
<name>A0A2S9Y4C8_9BACT</name>
<dbReference type="EMBL" id="PVNL01000119">
    <property type="protein sequence ID" value="PRP99959.1"/>
    <property type="molecule type" value="Genomic_DNA"/>
</dbReference>
<organism evidence="7 8">
    <name type="scientific">Enhygromyxa salina</name>
    <dbReference type="NCBI Taxonomy" id="215803"/>
    <lineage>
        <taxon>Bacteria</taxon>
        <taxon>Pseudomonadati</taxon>
        <taxon>Myxococcota</taxon>
        <taxon>Polyangia</taxon>
        <taxon>Nannocystales</taxon>
        <taxon>Nannocystaceae</taxon>
        <taxon>Enhygromyxa</taxon>
    </lineage>
</organism>
<feature type="domain" description="D-isomer specific 2-hydroxyacid dehydrogenase NAD-binding" evidence="6">
    <location>
        <begin position="106"/>
        <end position="285"/>
    </location>
</feature>
<dbReference type="EC" id="1.1.1.79" evidence="7"/>
<evidence type="ECO:0000256" key="3">
    <source>
        <dbReference type="ARBA" id="ARBA00023027"/>
    </source>
</evidence>
<keyword evidence="7" id="KW-0670">Pyruvate</keyword>
<dbReference type="GO" id="GO:0051287">
    <property type="term" value="F:NAD binding"/>
    <property type="evidence" value="ECO:0007669"/>
    <property type="project" value="InterPro"/>
</dbReference>
<dbReference type="PANTHER" id="PTHR10996:SF277">
    <property type="entry name" value="GLYOXYLATE REDUCTASE_HYDROXYPYRUVATE REDUCTASE"/>
    <property type="match status" value="1"/>
</dbReference>
<dbReference type="InterPro" id="IPR036291">
    <property type="entry name" value="NAD(P)-bd_dom_sf"/>
</dbReference>
<dbReference type="Gene3D" id="3.40.50.720">
    <property type="entry name" value="NAD(P)-binding Rossmann-like Domain"/>
    <property type="match status" value="2"/>
</dbReference>
<gene>
    <name evidence="7" type="primary">ghrB</name>
    <name evidence="7" type="ORF">ENSA7_61760</name>
</gene>